<dbReference type="Proteomes" id="UP001595637">
    <property type="component" value="Unassembled WGS sequence"/>
</dbReference>
<organism evidence="1 2">
    <name type="scientific">Salinicoccus sesuvii</name>
    <dbReference type="NCBI Taxonomy" id="868281"/>
    <lineage>
        <taxon>Bacteria</taxon>
        <taxon>Bacillati</taxon>
        <taxon>Bacillota</taxon>
        <taxon>Bacilli</taxon>
        <taxon>Bacillales</taxon>
        <taxon>Staphylococcaceae</taxon>
        <taxon>Salinicoccus</taxon>
    </lineage>
</organism>
<evidence type="ECO:0000313" key="2">
    <source>
        <dbReference type="Proteomes" id="UP001595637"/>
    </source>
</evidence>
<keyword evidence="2" id="KW-1185">Reference proteome</keyword>
<name>A0ABV7N2S3_9STAP</name>
<gene>
    <name evidence="1" type="ORF">ACFOEO_04720</name>
</gene>
<dbReference type="RefSeq" id="WP_380652547.1">
    <property type="nucleotide sequence ID" value="NZ_JBHRVQ010000001.1"/>
</dbReference>
<evidence type="ECO:0000313" key="1">
    <source>
        <dbReference type="EMBL" id="MFC3387902.1"/>
    </source>
</evidence>
<dbReference type="EMBL" id="JBHRVQ010000001">
    <property type="protein sequence ID" value="MFC3387902.1"/>
    <property type="molecule type" value="Genomic_DNA"/>
</dbReference>
<proteinExistence type="predicted"/>
<accession>A0ABV7N2S3</accession>
<reference evidence="2" key="1">
    <citation type="journal article" date="2019" name="Int. J. Syst. Evol. Microbiol.">
        <title>The Global Catalogue of Microorganisms (GCM) 10K type strain sequencing project: providing services to taxonomists for standard genome sequencing and annotation.</title>
        <authorList>
            <consortium name="The Broad Institute Genomics Platform"/>
            <consortium name="The Broad Institute Genome Sequencing Center for Infectious Disease"/>
            <person name="Wu L."/>
            <person name="Ma J."/>
        </authorList>
    </citation>
    <scope>NUCLEOTIDE SEQUENCE [LARGE SCALE GENOMIC DNA]</scope>
    <source>
        <strain evidence="2">CCM 7756</strain>
    </source>
</reference>
<sequence>MSILFAVEIDFNQNQLLDKNQQIFNLHVSWKECFDISVAVNHIFYQFLDLLRLSILFSLIVPDFIPVVQQAVDVSRFTLDIAHH</sequence>
<protein>
    <submittedName>
        <fullName evidence="1">Uncharacterized protein</fullName>
    </submittedName>
</protein>
<comment type="caution">
    <text evidence="1">The sequence shown here is derived from an EMBL/GenBank/DDBJ whole genome shotgun (WGS) entry which is preliminary data.</text>
</comment>